<dbReference type="STRING" id="45074.Lsan_0418"/>
<dbReference type="AlphaFoldDB" id="A0A0W0ZBR8"/>
<dbReference type="InterPro" id="IPR014113">
    <property type="entry name" value="T4SS_TrbC_subgr"/>
</dbReference>
<dbReference type="InterPro" id="IPR019106">
    <property type="entry name" value="T4SS_TrbC"/>
</dbReference>
<dbReference type="Pfam" id="PF09673">
    <property type="entry name" value="TrbC_Ftype"/>
    <property type="match status" value="1"/>
</dbReference>
<evidence type="ECO:0000313" key="2">
    <source>
        <dbReference type="Proteomes" id="UP000054703"/>
    </source>
</evidence>
<dbReference type="NCBIfam" id="TIGR02742">
    <property type="entry name" value="TrbC_Ftype"/>
    <property type="match status" value="1"/>
</dbReference>
<protein>
    <submittedName>
        <fullName evidence="1">Conjugative transfer protein</fullName>
    </submittedName>
</protein>
<accession>A0A0W0ZBR8</accession>
<dbReference type="EMBL" id="LNYU01000009">
    <property type="protein sequence ID" value="KTD66473.1"/>
    <property type="molecule type" value="Genomic_DNA"/>
</dbReference>
<proteinExistence type="predicted"/>
<reference evidence="1 2" key="1">
    <citation type="submission" date="2015-11" db="EMBL/GenBank/DDBJ databases">
        <title>Genomic analysis of 38 Legionella species identifies large and diverse effector repertoires.</title>
        <authorList>
            <person name="Burstein D."/>
            <person name="Amaro F."/>
            <person name="Zusman T."/>
            <person name="Lifshitz Z."/>
            <person name="Cohen O."/>
            <person name="Gilbert J.A."/>
            <person name="Pupko T."/>
            <person name="Shuman H.A."/>
            <person name="Segal G."/>
        </authorList>
    </citation>
    <scope>NUCLEOTIDE SEQUENCE [LARGE SCALE GENOMIC DNA]</scope>
    <source>
        <strain evidence="1 2">SC-63-C7</strain>
    </source>
</reference>
<name>A0A0W0ZBR8_9GAMM</name>
<gene>
    <name evidence="1" type="ORF">Lsan_0418</name>
</gene>
<sequence>MRRLIMIILVAWCQFGYASSQAHLFISFSMPQQLLEEAIHDAANHHVPVVLNGLYQDSMRETAIKLFELAKKIPNASIQIDPTAFERFKINQVPAWVVEGKRSFDVVFGNITYDHAQDEFSRHGDVVKEHS</sequence>
<dbReference type="RefSeq" id="WP_058512891.1">
    <property type="nucleotide sequence ID" value="NZ_CAAAIH010000025.1"/>
</dbReference>
<dbReference type="Proteomes" id="UP000054703">
    <property type="component" value="Unassembled WGS sequence"/>
</dbReference>
<dbReference type="PATRIC" id="fig|45074.5.peg.444"/>
<evidence type="ECO:0000313" key="1">
    <source>
        <dbReference type="EMBL" id="KTD66473.1"/>
    </source>
</evidence>
<keyword evidence="2" id="KW-1185">Reference proteome</keyword>
<comment type="caution">
    <text evidence="1">The sequence shown here is derived from an EMBL/GenBank/DDBJ whole genome shotgun (WGS) entry which is preliminary data.</text>
</comment>
<organism evidence="1 2">
    <name type="scientific">Legionella santicrucis</name>
    <dbReference type="NCBI Taxonomy" id="45074"/>
    <lineage>
        <taxon>Bacteria</taxon>
        <taxon>Pseudomonadati</taxon>
        <taxon>Pseudomonadota</taxon>
        <taxon>Gammaproteobacteria</taxon>
        <taxon>Legionellales</taxon>
        <taxon>Legionellaceae</taxon>
        <taxon>Legionella</taxon>
    </lineage>
</organism>